<sequence length="142" mass="16983">MKTKEQLLTVKQAADKTGLSTYTVRFYTDKGLIPTIKRNNNNQRQYDYIALEWLLVCKYLRQTGMSIKQLQQYVHLCLVGKETVPTRYQMLVKQQQKLVDKIKADQKQMDFLKFKLNAYQKLMHSDQDEDIFNPNNYYFKIK</sequence>
<dbReference type="InterPro" id="IPR009061">
    <property type="entry name" value="DNA-bd_dom_put_sf"/>
</dbReference>
<name>A0A9W6ES26_9LACO</name>
<evidence type="ECO:0000313" key="3">
    <source>
        <dbReference type="EMBL" id="GLB46147.1"/>
    </source>
</evidence>
<proteinExistence type="predicted"/>
<accession>A0A9W6ES26</accession>
<keyword evidence="1" id="KW-0238">DNA-binding</keyword>
<dbReference type="InterPro" id="IPR000551">
    <property type="entry name" value="MerR-type_HTH_dom"/>
</dbReference>
<dbReference type="PANTHER" id="PTHR30204">
    <property type="entry name" value="REDOX-CYCLING DRUG-SENSING TRANSCRIPTIONAL ACTIVATOR SOXR"/>
    <property type="match status" value="1"/>
</dbReference>
<dbReference type="SMART" id="SM00422">
    <property type="entry name" value="HTH_MERR"/>
    <property type="match status" value="1"/>
</dbReference>
<dbReference type="GO" id="GO:0003677">
    <property type="term" value="F:DNA binding"/>
    <property type="evidence" value="ECO:0007669"/>
    <property type="project" value="UniProtKB-KW"/>
</dbReference>
<dbReference type="RefSeq" id="WP_286135605.1">
    <property type="nucleotide sequence ID" value="NZ_BRPL01000002.1"/>
</dbReference>
<gene>
    <name evidence="3" type="ORF">WR164_01260</name>
</gene>
<organism evidence="3 4">
    <name type="scientific">Philodulcilactobacillus myokoensis</name>
    <dbReference type="NCBI Taxonomy" id="2929573"/>
    <lineage>
        <taxon>Bacteria</taxon>
        <taxon>Bacillati</taxon>
        <taxon>Bacillota</taxon>
        <taxon>Bacilli</taxon>
        <taxon>Lactobacillales</taxon>
        <taxon>Lactobacillaceae</taxon>
        <taxon>Philodulcilactobacillus</taxon>
    </lineage>
</organism>
<dbReference type="CDD" id="cd01109">
    <property type="entry name" value="HTH_YyaN"/>
    <property type="match status" value="1"/>
</dbReference>
<evidence type="ECO:0000313" key="4">
    <source>
        <dbReference type="Proteomes" id="UP001144204"/>
    </source>
</evidence>
<dbReference type="PROSITE" id="PS50937">
    <property type="entry name" value="HTH_MERR_2"/>
    <property type="match status" value="1"/>
</dbReference>
<dbReference type="GO" id="GO:0003700">
    <property type="term" value="F:DNA-binding transcription factor activity"/>
    <property type="evidence" value="ECO:0007669"/>
    <property type="project" value="InterPro"/>
</dbReference>
<dbReference type="InterPro" id="IPR047057">
    <property type="entry name" value="MerR_fam"/>
</dbReference>
<dbReference type="SUPFAM" id="SSF46955">
    <property type="entry name" value="Putative DNA-binding domain"/>
    <property type="match status" value="1"/>
</dbReference>
<reference evidence="3" key="1">
    <citation type="submission" date="2022-07" db="EMBL/GenBank/DDBJ databases">
        <authorList>
            <person name="Kouya T."/>
            <person name="Ishiyama Y."/>
        </authorList>
    </citation>
    <scope>NUCLEOTIDE SEQUENCE</scope>
    <source>
        <strain evidence="3">WR16-4</strain>
    </source>
</reference>
<dbReference type="PANTHER" id="PTHR30204:SF98">
    <property type="entry name" value="HTH-TYPE TRANSCRIPTIONAL REGULATOR ADHR"/>
    <property type="match status" value="1"/>
</dbReference>
<protein>
    <submittedName>
        <fullName evidence="3">HTH-type transcriptional regulator</fullName>
    </submittedName>
</protein>
<dbReference type="Proteomes" id="UP001144204">
    <property type="component" value="Unassembled WGS sequence"/>
</dbReference>
<evidence type="ECO:0000259" key="2">
    <source>
        <dbReference type="PROSITE" id="PS50937"/>
    </source>
</evidence>
<dbReference type="Gene3D" id="1.10.1660.10">
    <property type="match status" value="1"/>
</dbReference>
<feature type="domain" description="HTH merR-type" evidence="2">
    <location>
        <begin position="7"/>
        <end position="76"/>
    </location>
</feature>
<comment type="caution">
    <text evidence="3">The sequence shown here is derived from an EMBL/GenBank/DDBJ whole genome shotgun (WGS) entry which is preliminary data.</text>
</comment>
<keyword evidence="4" id="KW-1185">Reference proteome</keyword>
<dbReference type="EMBL" id="BRPL01000002">
    <property type="protein sequence ID" value="GLB46147.1"/>
    <property type="molecule type" value="Genomic_DNA"/>
</dbReference>
<reference evidence="3" key="2">
    <citation type="journal article" date="2023" name="PLoS ONE">
        <title>Philodulcilactobacillus myokoensis gen. nov., sp. nov., a fructophilic, acidophilic, and agar-phobic lactic acid bacterium isolated from fermented vegetable extracts.</title>
        <authorList>
            <person name="Kouya T."/>
            <person name="Ishiyama Y."/>
            <person name="Ohashi S."/>
            <person name="Kumakubo R."/>
            <person name="Yamazaki T."/>
            <person name="Otaki T."/>
        </authorList>
    </citation>
    <scope>NUCLEOTIDE SEQUENCE</scope>
    <source>
        <strain evidence="3">WR16-4</strain>
    </source>
</reference>
<dbReference type="AlphaFoldDB" id="A0A9W6ES26"/>
<evidence type="ECO:0000256" key="1">
    <source>
        <dbReference type="ARBA" id="ARBA00023125"/>
    </source>
</evidence>
<dbReference type="Pfam" id="PF13411">
    <property type="entry name" value="MerR_1"/>
    <property type="match status" value="1"/>
</dbReference>